<dbReference type="Proteomes" id="UP001165063">
    <property type="component" value="Unassembled WGS sequence"/>
</dbReference>
<name>A0A9W6YYY1_AMBMO</name>
<protein>
    <submittedName>
        <fullName evidence="1">Unnamed protein product</fullName>
    </submittedName>
</protein>
<accession>A0A9W6YYY1</accession>
<organism evidence="1 2">
    <name type="scientific">Ambrosiozyma monospora</name>
    <name type="common">Yeast</name>
    <name type="synonym">Endomycopsis monosporus</name>
    <dbReference type="NCBI Taxonomy" id="43982"/>
    <lineage>
        <taxon>Eukaryota</taxon>
        <taxon>Fungi</taxon>
        <taxon>Dikarya</taxon>
        <taxon>Ascomycota</taxon>
        <taxon>Saccharomycotina</taxon>
        <taxon>Pichiomycetes</taxon>
        <taxon>Pichiales</taxon>
        <taxon>Pichiaceae</taxon>
        <taxon>Ambrosiozyma</taxon>
    </lineage>
</organism>
<sequence>MSSAVTKRKGKLPSHLINLFHTLSNLPKECSGLIIGYTFALMEFRNGDLQHFSEYFIHVPRVYVEVELSEEYFMYYLPFSQCLWFPNEIAPTRDHKWIEKLPIKHVIINSITCMYFPDEIERAPVVNYSFNPNVPMFAFVLNFVPWLQVTKISQKYTNVIPPLSMISKAPLLKEVRVCIDDKFDEFEELNSLILVAKHVDIGLHITETNFYDSDQFDDWAQNDKVSLRVCDAVVRDGGYSLEKVKRMKIAHLNLFTDFETLPTFKGVKELFLEELPPSKYKLRAAKSLKKIECLVSPPIKPINFSFRKLTHIREITMYANVSKHSFESIPDNVRKLVLLCCNIYGSLDMTTCKLPKYLTFIEFRNLVVHELPWLNKCAYLEEIKFLSVHTVVMKNINLRANLKFWKAIPSSVRKLTFDYEKQNLFDYKSMTDVYIEDNLEGVNIIINYSDIGLVFLSKKTLSTLSKFLEKKTPHMRFFNDSHDVTMMINKDTLGVLYSDKKFNMSNIHFLDLDKYPFNPLKK</sequence>
<reference evidence="1" key="1">
    <citation type="submission" date="2023-04" db="EMBL/GenBank/DDBJ databases">
        <title>Ambrosiozyma monospora NBRC 1965.</title>
        <authorList>
            <person name="Ichikawa N."/>
            <person name="Sato H."/>
            <person name="Tonouchi N."/>
        </authorList>
    </citation>
    <scope>NUCLEOTIDE SEQUENCE</scope>
    <source>
        <strain evidence="1">NBRC 1965</strain>
    </source>
</reference>
<dbReference type="EMBL" id="BSXU01005709">
    <property type="protein sequence ID" value="GMG55518.1"/>
    <property type="molecule type" value="Genomic_DNA"/>
</dbReference>
<proteinExistence type="predicted"/>
<evidence type="ECO:0000313" key="2">
    <source>
        <dbReference type="Proteomes" id="UP001165063"/>
    </source>
</evidence>
<evidence type="ECO:0000313" key="1">
    <source>
        <dbReference type="EMBL" id="GMG55518.1"/>
    </source>
</evidence>
<gene>
    <name evidence="1" type="ORF">Amon01_000759300</name>
</gene>
<comment type="caution">
    <text evidence="1">The sequence shown here is derived from an EMBL/GenBank/DDBJ whole genome shotgun (WGS) entry which is preliminary data.</text>
</comment>
<dbReference type="AlphaFoldDB" id="A0A9W6YYY1"/>
<keyword evidence="2" id="KW-1185">Reference proteome</keyword>